<dbReference type="PANTHER" id="PTHR23220:SF133">
    <property type="entry name" value="INTEGRIN ALPHA-PS2"/>
    <property type="match status" value="1"/>
</dbReference>
<evidence type="ECO:0000256" key="12">
    <source>
        <dbReference type="ARBA" id="ARBA00023180"/>
    </source>
</evidence>
<organism evidence="18 19">
    <name type="scientific">Lingula anatina</name>
    <name type="common">Brachiopod</name>
    <name type="synonym">Lingula unguis</name>
    <dbReference type="NCBI Taxonomy" id="7574"/>
    <lineage>
        <taxon>Eukaryota</taxon>
        <taxon>Metazoa</taxon>
        <taxon>Spiralia</taxon>
        <taxon>Lophotrochozoa</taxon>
        <taxon>Brachiopoda</taxon>
        <taxon>Linguliformea</taxon>
        <taxon>Lingulata</taxon>
        <taxon>Lingulida</taxon>
        <taxon>Linguloidea</taxon>
        <taxon>Lingulidae</taxon>
        <taxon>Lingula</taxon>
    </lineage>
</organism>
<dbReference type="Gene3D" id="2.130.10.130">
    <property type="entry name" value="Integrin alpha, N-terminal"/>
    <property type="match status" value="1"/>
</dbReference>
<feature type="signal peptide" evidence="14">
    <location>
        <begin position="1"/>
        <end position="26"/>
    </location>
</feature>
<feature type="chain" id="PRO_5015022028" evidence="14">
    <location>
        <begin position="27"/>
        <end position="1046"/>
    </location>
</feature>
<keyword evidence="9 14" id="KW-0472">Membrane</keyword>
<evidence type="ECO:0000313" key="18">
    <source>
        <dbReference type="Proteomes" id="UP000085678"/>
    </source>
</evidence>
<feature type="domain" description="Integrin alpha third immunoglobulin-like" evidence="17">
    <location>
        <begin position="769"/>
        <end position="979"/>
    </location>
</feature>
<feature type="domain" description="Integrin alpha first immunoglubulin-like" evidence="15">
    <location>
        <begin position="466"/>
        <end position="618"/>
    </location>
</feature>
<dbReference type="KEGG" id="lak:106165193"/>
<accession>A0A2R2MTG4</accession>
<evidence type="ECO:0000256" key="10">
    <source>
        <dbReference type="ARBA" id="ARBA00023157"/>
    </source>
</evidence>
<dbReference type="GO" id="GO:0033627">
    <property type="term" value="P:cell adhesion mediated by integrin"/>
    <property type="evidence" value="ECO:0007669"/>
    <property type="project" value="TreeGrafter"/>
</dbReference>
<dbReference type="PROSITE" id="PS51470">
    <property type="entry name" value="FG_GAP"/>
    <property type="match status" value="7"/>
</dbReference>
<evidence type="ECO:0000256" key="14">
    <source>
        <dbReference type="RuleBase" id="RU003762"/>
    </source>
</evidence>
<keyword evidence="3 14" id="KW-0812">Transmembrane</keyword>
<comment type="subcellular location">
    <subcellularLocation>
        <location evidence="1 14">Membrane</location>
        <topology evidence="1 14">Single-pass type I membrane protein</topology>
    </subcellularLocation>
</comment>
<dbReference type="SUPFAM" id="SSF69179">
    <property type="entry name" value="Integrin domains"/>
    <property type="match status" value="3"/>
</dbReference>
<feature type="repeat" description="FG-GAP" evidence="13">
    <location>
        <begin position="419"/>
        <end position="481"/>
    </location>
</feature>
<dbReference type="SUPFAM" id="SSF69318">
    <property type="entry name" value="Integrin alpha N-terminal domain"/>
    <property type="match status" value="1"/>
</dbReference>
<dbReference type="GO" id="GO:0005178">
    <property type="term" value="F:integrin binding"/>
    <property type="evidence" value="ECO:0007669"/>
    <property type="project" value="TreeGrafter"/>
</dbReference>
<protein>
    <submittedName>
        <fullName evidence="19">Integrin alpha-8</fullName>
    </submittedName>
</protein>
<dbReference type="Pfam" id="PF08441">
    <property type="entry name" value="Integrin_A_Ig_1"/>
    <property type="match status" value="1"/>
</dbReference>
<gene>
    <name evidence="19" type="primary">LOC106165193</name>
</gene>
<dbReference type="PROSITE" id="PS00242">
    <property type="entry name" value="INTEGRIN_ALPHA"/>
    <property type="match status" value="1"/>
</dbReference>
<dbReference type="Gene3D" id="2.60.40.1530">
    <property type="entry name" value="ntegrin, alpha v. Chain A, domain 4"/>
    <property type="match status" value="1"/>
</dbReference>
<evidence type="ECO:0000259" key="15">
    <source>
        <dbReference type="Pfam" id="PF08441"/>
    </source>
</evidence>
<evidence type="ECO:0000256" key="2">
    <source>
        <dbReference type="ARBA" id="ARBA00008054"/>
    </source>
</evidence>
<keyword evidence="11 14" id="KW-0675">Receptor</keyword>
<evidence type="ECO:0000259" key="16">
    <source>
        <dbReference type="Pfam" id="PF20805"/>
    </source>
</evidence>
<dbReference type="GO" id="GO:0098609">
    <property type="term" value="P:cell-cell adhesion"/>
    <property type="evidence" value="ECO:0007669"/>
    <property type="project" value="TreeGrafter"/>
</dbReference>
<dbReference type="InterPro" id="IPR048285">
    <property type="entry name" value="Integrin_alpha_Ig-like_2"/>
</dbReference>
<dbReference type="InterPro" id="IPR013519">
    <property type="entry name" value="Int_alpha_beta-p"/>
</dbReference>
<keyword evidence="7 14" id="KW-1133">Transmembrane helix</keyword>
<evidence type="ECO:0000256" key="11">
    <source>
        <dbReference type="ARBA" id="ARBA00023170"/>
    </source>
</evidence>
<dbReference type="GO" id="GO:0008305">
    <property type="term" value="C:integrin complex"/>
    <property type="evidence" value="ECO:0007669"/>
    <property type="project" value="InterPro"/>
</dbReference>
<dbReference type="GO" id="GO:0009897">
    <property type="term" value="C:external side of plasma membrane"/>
    <property type="evidence" value="ECO:0007669"/>
    <property type="project" value="TreeGrafter"/>
</dbReference>
<evidence type="ECO:0000256" key="13">
    <source>
        <dbReference type="PROSITE-ProRule" id="PRU00803"/>
    </source>
</evidence>
<feature type="transmembrane region" description="Helical" evidence="14">
    <location>
        <begin position="990"/>
        <end position="1012"/>
    </location>
</feature>
<dbReference type="InterPro" id="IPR000413">
    <property type="entry name" value="Integrin_alpha"/>
</dbReference>
<sequence length="1046" mass="115389">MEIHRKLVLLEFICCLLFTDFPLLGCFNVDLRTATIYTGEPDVMFGFSVAEHVDDANNVKWLLIGAPKSQTNQPGVKKGGAVYMCNPMDNRSCQTIPFDTQGADTSWNGTADVPSESKSGQWFGATVRSSQDGRHIVACAPRYVYFSRGLDKREPVGTCYVASNNATRFIEYSPCRTSVDFLTSTVDQYHKQGFCMQGWSASLGDDGERLLVGAVGAYYWQGQLFSINLNDRRDMPKTSEGSEEYDDSYLGYSSATGEFTGDNDPDFVAGVPRGNKLLGQVSVYDKTLFNRANISGEQLGAYFGASVAVDDFNNDGLDDIAVGAPFYTDYTAGSDNFEIGRVYIFYQDAEHRFLAAKNTTLSGMRSRSRFGSALAKLGNINVDDYNDLLVGAPYDGPDGRGAVYIYHGSNKGIRPQFSQAIFAKDLSPQLSSFGFAISGGHDMDGNYYPDVLIGSYTSGNAIFLRSRPIIHVLTTLAIDPQSVNLDRKLCHPDDAPEKSFTCITTETCLKYYGVGAPESIELSVKLVMDSDFPLNPRVRLSNSPQPSETFSMILRREEKTCKRTLGYMKDNIRNKLSPITITMEYKLMEPTVVPPGELLPILDQYIPSFVSTEARIQTNCGPDEICIPDLRIKAVGAPHTIGSNRKIEIDVAVVNSGEDAYESTLYVKLPFGISYTNTQGITGASPVSCEQRAVEEEGEYVVCDVGNPLQQKTQVDFKLRLSADDVTDVSSFLQFQLTVNSTNPENRTDLADNQIDVHVPVLVVANIGVTGVSVPEQLVYNSTYSEEIVTESEIGPQVIHKYQVYNNGPSSVNKTVVEITWPSYNMDGSPLLYLMETPKLLSGTGFCTAEDVNVRQIQLEPEDVVVEAVITEDQTLKIRRRREDDVQSPQPTTNTLMQQNCPTGHCSKLVCTLGLLNSGHVALIQIRARLWVESIVKGSVNTALIPSVVKATVQDVPYGAKPVTYSTAEFTVHTNINPETPDVGLRPIPIWIYIVAAIGGLLLLILLILILWKCGFFKRKRYQEMDEEYEETRKPLNATKNGAAVE</sequence>
<evidence type="ECO:0000256" key="3">
    <source>
        <dbReference type="ARBA" id="ARBA00022692"/>
    </source>
</evidence>
<evidence type="ECO:0000256" key="9">
    <source>
        <dbReference type="ARBA" id="ARBA00023136"/>
    </source>
</evidence>
<dbReference type="Gene3D" id="1.20.5.930">
    <property type="entry name" value="Bicelle-embedded integrin alpha(iib) transmembrane segment"/>
    <property type="match status" value="1"/>
</dbReference>
<feature type="repeat" description="FG-GAP" evidence="13">
    <location>
        <begin position="356"/>
        <end position="415"/>
    </location>
</feature>
<dbReference type="Pfam" id="PF20805">
    <property type="entry name" value="Integrin_A_Ig_2"/>
    <property type="match status" value="1"/>
</dbReference>
<evidence type="ECO:0000256" key="5">
    <source>
        <dbReference type="ARBA" id="ARBA00022737"/>
    </source>
</evidence>
<name>A0A2R2MTG4_LINAN</name>
<feature type="domain" description="Integrin alpha second immunoglobulin-like" evidence="16">
    <location>
        <begin position="620"/>
        <end position="761"/>
    </location>
</feature>
<evidence type="ECO:0000313" key="19">
    <source>
        <dbReference type="RefSeq" id="XP_023933312.1"/>
    </source>
</evidence>
<dbReference type="SMART" id="SM00191">
    <property type="entry name" value="Int_alpha"/>
    <property type="match status" value="5"/>
</dbReference>
<dbReference type="InterPro" id="IPR018184">
    <property type="entry name" value="Integrin_alpha_C_CS"/>
</dbReference>
<dbReference type="GO" id="GO:0007229">
    <property type="term" value="P:integrin-mediated signaling pathway"/>
    <property type="evidence" value="ECO:0007669"/>
    <property type="project" value="UniProtKB-KW"/>
</dbReference>
<dbReference type="STRING" id="7574.A0A2R2MTG4"/>
<dbReference type="InterPro" id="IPR013517">
    <property type="entry name" value="FG-GAP"/>
</dbReference>
<dbReference type="FunFam" id="1.20.5.930:FF:000001">
    <property type="entry name" value="Integrin subunit alpha V"/>
    <property type="match status" value="1"/>
</dbReference>
<keyword evidence="4 14" id="KW-0732">Signal</keyword>
<keyword evidence="5" id="KW-0677">Repeat</keyword>
<evidence type="ECO:0000259" key="17">
    <source>
        <dbReference type="Pfam" id="PF20806"/>
    </source>
</evidence>
<dbReference type="AlphaFoldDB" id="A0A2R2MTG4"/>
<dbReference type="GO" id="GO:0007160">
    <property type="term" value="P:cell-matrix adhesion"/>
    <property type="evidence" value="ECO:0007669"/>
    <property type="project" value="TreeGrafter"/>
</dbReference>
<keyword evidence="6 14" id="KW-0130">Cell adhesion</keyword>
<keyword evidence="18" id="KW-1185">Reference proteome</keyword>
<reference evidence="19" key="1">
    <citation type="journal article" date="2015" name="Nat. Commun.">
        <title>The Lingula genome provides insights into brachiopod evolution and the origin of phosphate biomineralization.</title>
        <authorList>
            <person name="Luo Y.J."/>
            <person name="Takeuchi T."/>
            <person name="Koyanagi R."/>
            <person name="Yamada L."/>
            <person name="Kanda M."/>
            <person name="Khalturina M."/>
            <person name="Fujie M."/>
            <person name="Yamasaki S.I."/>
            <person name="Endo K."/>
            <person name="Satoh N."/>
        </authorList>
    </citation>
    <scope>NUCLEOTIDE SEQUENCE</scope>
</reference>
<dbReference type="InterPro" id="IPR032695">
    <property type="entry name" value="Integrin_dom_sf"/>
</dbReference>
<evidence type="ECO:0000256" key="7">
    <source>
        <dbReference type="ARBA" id="ARBA00022989"/>
    </source>
</evidence>
<dbReference type="InterPro" id="IPR013649">
    <property type="entry name" value="Integrin_alpha_Ig-like_1"/>
</dbReference>
<keyword evidence="8 14" id="KW-0401">Integrin</keyword>
<feature type="repeat" description="FG-GAP" evidence="13">
    <location>
        <begin position="237"/>
        <end position="289"/>
    </location>
</feature>
<feature type="repeat" description="FG-GAP" evidence="13">
    <location>
        <begin position="182"/>
        <end position="236"/>
    </location>
</feature>
<dbReference type="InterPro" id="IPR048286">
    <property type="entry name" value="Integrin_alpha_Ig-like_3"/>
</dbReference>
<comment type="similarity">
    <text evidence="2 14">Belongs to the integrin alpha chain family.</text>
</comment>
<dbReference type="InParanoid" id="A0A2R2MTG4"/>
<dbReference type="PRINTS" id="PR01185">
    <property type="entry name" value="INTEGRINA"/>
</dbReference>
<feature type="repeat" description="FG-GAP" evidence="13">
    <location>
        <begin position="31"/>
        <end position="94"/>
    </location>
</feature>
<dbReference type="PANTHER" id="PTHR23220">
    <property type="entry name" value="INTEGRIN ALPHA"/>
    <property type="match status" value="1"/>
</dbReference>
<dbReference type="Proteomes" id="UP000085678">
    <property type="component" value="Unplaced"/>
</dbReference>
<evidence type="ECO:0000256" key="1">
    <source>
        <dbReference type="ARBA" id="ARBA00004479"/>
    </source>
</evidence>
<dbReference type="FunCoup" id="A0A2R2MTG4">
    <property type="interactions" value="410"/>
</dbReference>
<keyword evidence="12" id="KW-0325">Glycoprotein</keyword>
<evidence type="ECO:0000256" key="8">
    <source>
        <dbReference type="ARBA" id="ARBA00023037"/>
    </source>
</evidence>
<dbReference type="Pfam" id="PF20806">
    <property type="entry name" value="Integrin_A_Ig_3"/>
    <property type="match status" value="1"/>
</dbReference>
<proteinExistence type="inferred from homology"/>
<keyword evidence="10" id="KW-1015">Disulfide bond</keyword>
<dbReference type="GeneID" id="106165193"/>
<feature type="repeat" description="FG-GAP" evidence="13">
    <location>
        <begin position="109"/>
        <end position="171"/>
    </location>
</feature>
<evidence type="ECO:0000256" key="4">
    <source>
        <dbReference type="ARBA" id="ARBA00022729"/>
    </source>
</evidence>
<dbReference type="Pfam" id="PF01839">
    <property type="entry name" value="FG-GAP"/>
    <property type="match status" value="2"/>
</dbReference>
<reference evidence="19" key="2">
    <citation type="submission" date="2025-08" db="UniProtKB">
        <authorList>
            <consortium name="RefSeq"/>
        </authorList>
    </citation>
    <scope>IDENTIFICATION</scope>
</reference>
<feature type="repeat" description="FG-GAP" evidence="13">
    <location>
        <begin position="290"/>
        <end position="354"/>
    </location>
</feature>
<dbReference type="InterPro" id="IPR028994">
    <property type="entry name" value="Integrin_alpha_N"/>
</dbReference>
<evidence type="ECO:0000256" key="6">
    <source>
        <dbReference type="ARBA" id="ARBA00022889"/>
    </source>
</evidence>
<dbReference type="Gene3D" id="2.60.40.1510">
    <property type="entry name" value="ntegrin, alpha v. Chain A, domain 3"/>
    <property type="match status" value="1"/>
</dbReference>
<dbReference type="RefSeq" id="XP_023933312.1">
    <property type="nucleotide sequence ID" value="XM_024077544.1"/>
</dbReference>
<dbReference type="OrthoDB" id="5317514at2759"/>
<dbReference type="Gene3D" id="2.60.40.1460">
    <property type="entry name" value="Integrin domains. Chain A, domain 2"/>
    <property type="match status" value="1"/>
</dbReference>